<name>A0A6C0QSI1_9BACL</name>
<sequence>MKYGISIDWKAHLSDMLRRSAVLLSMGKEMERKFQLSDMYDRAYGMLQKLFETISFTIRIEDLPRCLYILQSSMRGAEICYDYAPYTKEMIGMIAPCSGVILYKDNGTSIKYVGGCGDVRGISNIRLTDTNSYIARSYQLKQMTLSYTELKQVFYFCLPKGKYVITFHFPADASWDENKFNTYHHEALHGIIKHNMMMLQVIDVLIGGLMGER</sequence>
<dbReference type="EMBL" id="CP019717">
    <property type="protein sequence ID" value="QHZ51664.1"/>
    <property type="molecule type" value="Genomic_DNA"/>
</dbReference>
<proteinExistence type="predicted"/>
<evidence type="ECO:0000313" key="1">
    <source>
        <dbReference type="EMBL" id="QHZ51664.1"/>
    </source>
</evidence>
<accession>A0A6C0QSI1</accession>
<evidence type="ECO:0000313" key="2">
    <source>
        <dbReference type="Proteomes" id="UP000464330"/>
    </source>
</evidence>
<dbReference type="Proteomes" id="UP000464330">
    <property type="component" value="Chromosome"/>
</dbReference>
<organism evidence="1 2">
    <name type="scientific">Paenibacillus larvae subsp. larvae</name>
    <dbReference type="NCBI Taxonomy" id="147375"/>
    <lineage>
        <taxon>Bacteria</taxon>
        <taxon>Bacillati</taxon>
        <taxon>Bacillota</taxon>
        <taxon>Bacilli</taxon>
        <taxon>Bacillales</taxon>
        <taxon>Paenibacillaceae</taxon>
        <taxon>Paenibacillus</taxon>
    </lineage>
</organism>
<protein>
    <submittedName>
        <fullName evidence="1">Uncharacterized protein</fullName>
    </submittedName>
</protein>
<dbReference type="AlphaFoldDB" id="A0A6C0QSI1"/>
<gene>
    <name evidence="1" type="ORF">ERICV_02527</name>
</gene>
<reference evidence="1 2" key="1">
    <citation type="journal article" date="2020" name="Int. J. Med. Microbiol.">
        <title>Discovery of Paenibacillus larvae ERIC V: Phenotypic and genomic comparison to genotypes ERIC I-IV reveal different inventories of virulence factors which correlate with epidemiological prevalences of American Foulbrood.</title>
        <authorList>
            <person name="Beims H."/>
            <person name="Bunk B."/>
            <person name="Erler S."/>
            <person name="Mohr K.I."/>
            <person name="Sproer C."/>
            <person name="Pradella S."/>
            <person name="Gunther G."/>
            <person name="Rohde M."/>
            <person name="von der Ohe W."/>
            <person name="Steinert M."/>
        </authorList>
    </citation>
    <scope>NUCLEOTIDE SEQUENCE [LARGE SCALE GENOMIC DNA]</scope>
    <source>
        <strain evidence="1">Eric_V</strain>
    </source>
</reference>